<dbReference type="Gene3D" id="3.40.630.30">
    <property type="match status" value="1"/>
</dbReference>
<keyword evidence="3" id="KW-1185">Reference proteome</keyword>
<evidence type="ECO:0000259" key="1">
    <source>
        <dbReference type="PROSITE" id="PS51186"/>
    </source>
</evidence>
<dbReference type="FunCoup" id="A0A6G9IDY4">
    <property type="interactions" value="51"/>
</dbReference>
<dbReference type="GO" id="GO:0004343">
    <property type="term" value="F:glucosamine 6-phosphate N-acetyltransferase activity"/>
    <property type="evidence" value="ECO:0007669"/>
    <property type="project" value="TreeGrafter"/>
</dbReference>
<dbReference type="KEGG" id="orb:IPMB12_07875"/>
<keyword evidence="2" id="KW-0808">Transferase</keyword>
<evidence type="ECO:0000313" key="3">
    <source>
        <dbReference type="Proteomes" id="UP000501168"/>
    </source>
</evidence>
<dbReference type="InParanoid" id="A0A6G9IDY4"/>
<sequence>MKHVIGKVSPIVDDAFAVRKQVFVDEQGFDLSIEVDEYDEKALHLVGYEKEQPIAVARMIFKDHGVGKIGRVAILKPFRQQGLGKLIMVYLIDAAKQNNLTKLQLSSQLHAKDFYLNLGFVTEGDVYLEEGAPHILMNYQITQ</sequence>
<feature type="domain" description="N-acetyltransferase" evidence="1">
    <location>
        <begin position="1"/>
        <end position="142"/>
    </location>
</feature>
<organism evidence="2 3">
    <name type="scientific">Zophobihabitans entericus</name>
    <dbReference type="NCBI Taxonomy" id="1635327"/>
    <lineage>
        <taxon>Bacteria</taxon>
        <taxon>Pseudomonadati</taxon>
        <taxon>Pseudomonadota</taxon>
        <taxon>Gammaproteobacteria</taxon>
        <taxon>Orbales</taxon>
        <taxon>Orbaceae</taxon>
        <taxon>Zophobihabitans</taxon>
    </lineage>
</organism>
<reference evidence="2 3" key="1">
    <citation type="submission" date="2020-03" db="EMBL/GenBank/DDBJ databases">
        <title>Complete genome sequence of Orbus sp. IPMB12 (BCRC 80908).</title>
        <authorList>
            <person name="Lo W.-S."/>
            <person name="Chang T.-H."/>
            <person name="Kuo C.-H."/>
        </authorList>
    </citation>
    <scope>NUCLEOTIDE SEQUENCE [LARGE SCALE GENOMIC DNA]</scope>
    <source>
        <strain evidence="2 3">IPMB12</strain>
    </source>
</reference>
<gene>
    <name evidence="2" type="ORF">IPMB12_07875</name>
</gene>
<dbReference type="Proteomes" id="UP000501168">
    <property type="component" value="Chromosome"/>
</dbReference>
<dbReference type="InterPro" id="IPR039143">
    <property type="entry name" value="GNPNAT1-like"/>
</dbReference>
<dbReference type="AlphaFoldDB" id="A0A6G9IDY4"/>
<dbReference type="InterPro" id="IPR000182">
    <property type="entry name" value="GNAT_dom"/>
</dbReference>
<name>A0A6G9IDY4_9GAMM</name>
<dbReference type="EMBL" id="CP050253">
    <property type="protein sequence ID" value="QIQ22445.1"/>
    <property type="molecule type" value="Genomic_DNA"/>
</dbReference>
<dbReference type="PROSITE" id="PS51186">
    <property type="entry name" value="GNAT"/>
    <property type="match status" value="1"/>
</dbReference>
<dbReference type="PANTHER" id="PTHR13355:SF11">
    <property type="entry name" value="GLUCOSAMINE 6-PHOSPHATE N-ACETYLTRANSFERASE"/>
    <property type="match status" value="1"/>
</dbReference>
<dbReference type="Pfam" id="PF13673">
    <property type="entry name" value="Acetyltransf_10"/>
    <property type="match status" value="1"/>
</dbReference>
<protein>
    <submittedName>
        <fullName evidence="2">GNAT family N-acetyltransferase</fullName>
    </submittedName>
</protein>
<accession>A0A6G9IDY4</accession>
<dbReference type="PANTHER" id="PTHR13355">
    <property type="entry name" value="GLUCOSAMINE 6-PHOSPHATE N-ACETYLTRANSFERASE"/>
    <property type="match status" value="1"/>
</dbReference>
<proteinExistence type="predicted"/>
<evidence type="ECO:0000313" key="2">
    <source>
        <dbReference type="EMBL" id="QIQ22445.1"/>
    </source>
</evidence>
<dbReference type="InterPro" id="IPR016181">
    <property type="entry name" value="Acyl_CoA_acyltransferase"/>
</dbReference>
<dbReference type="SUPFAM" id="SSF55729">
    <property type="entry name" value="Acyl-CoA N-acyltransferases (Nat)"/>
    <property type="match status" value="1"/>
</dbReference>